<organism evidence="4 5">
    <name type="scientific">Pontibacter ramchanderi</name>
    <dbReference type="NCBI Taxonomy" id="1179743"/>
    <lineage>
        <taxon>Bacteria</taxon>
        <taxon>Pseudomonadati</taxon>
        <taxon>Bacteroidota</taxon>
        <taxon>Cytophagia</taxon>
        <taxon>Cytophagales</taxon>
        <taxon>Hymenobacteraceae</taxon>
        <taxon>Pontibacter</taxon>
    </lineage>
</organism>
<dbReference type="InterPro" id="IPR024618">
    <property type="entry name" value="DUF3857"/>
</dbReference>
<dbReference type="Gene3D" id="3.10.620.30">
    <property type="match status" value="1"/>
</dbReference>
<comment type="caution">
    <text evidence="4">The sequence shown here is derived from an EMBL/GenBank/DDBJ whole genome shotgun (WGS) entry which is preliminary data.</text>
</comment>
<dbReference type="Pfam" id="PF12969">
    <property type="entry name" value="DUF3857"/>
    <property type="match status" value="1"/>
</dbReference>
<name>A0A2N3U9L4_9BACT</name>
<dbReference type="Gene3D" id="2.60.40.3140">
    <property type="match status" value="1"/>
</dbReference>
<evidence type="ECO:0000259" key="3">
    <source>
        <dbReference type="Pfam" id="PF12969"/>
    </source>
</evidence>
<proteinExistence type="predicted"/>
<evidence type="ECO:0000256" key="1">
    <source>
        <dbReference type="SAM" id="SignalP"/>
    </source>
</evidence>
<gene>
    <name evidence="4" type="ORF">BD749_3275</name>
</gene>
<dbReference type="InterPro" id="IPR002931">
    <property type="entry name" value="Transglutaminase-like"/>
</dbReference>
<accession>A0A2N3U9L4</accession>
<keyword evidence="1" id="KW-0732">Signal</keyword>
<keyword evidence="5" id="KW-1185">Reference proteome</keyword>
<feature type="signal peptide" evidence="1">
    <location>
        <begin position="1"/>
        <end position="22"/>
    </location>
</feature>
<dbReference type="Pfam" id="PF01841">
    <property type="entry name" value="Transglut_core"/>
    <property type="match status" value="1"/>
</dbReference>
<evidence type="ECO:0000259" key="2">
    <source>
        <dbReference type="Pfam" id="PF01841"/>
    </source>
</evidence>
<evidence type="ECO:0000313" key="4">
    <source>
        <dbReference type="EMBL" id="PKV63432.1"/>
    </source>
</evidence>
<evidence type="ECO:0000313" key="5">
    <source>
        <dbReference type="Proteomes" id="UP000233782"/>
    </source>
</evidence>
<reference evidence="4 5" key="1">
    <citation type="submission" date="2017-12" db="EMBL/GenBank/DDBJ databases">
        <title>Genomic Encyclopedia of Type Strains, Phase III (KMG-III): the genomes of soil and plant-associated and newly described type strains.</title>
        <authorList>
            <person name="Whitman W."/>
        </authorList>
    </citation>
    <scope>NUCLEOTIDE SEQUENCE [LARGE SCALE GENOMIC DNA]</scope>
    <source>
        <strain evidence="4 5">LP43</strain>
    </source>
</reference>
<protein>
    <submittedName>
        <fullName evidence="4">Uncharacterized protein DUF3858</fullName>
    </submittedName>
</protein>
<sequence>MKAKQTYILLPILCLSVLQVFSQSGPYKYGKVQEEELQMRTYDKDTSAAAVILSDFAVSHFRLNGDVKLVTERRTRIKILKKTGYTWANVEVPMYQNGSSKETITGIKGYTYNLQDGKIIKDKLELGAVFEERQSEYRQTKKFTMPNVKEGSVIEYSYTVNSDFIYNLRDWEFQSTIPTVWSEYRVKIPQYFDYKTLQHGYHKIYEPRDNYDMNRDGYRWVMVDLPALRPERYITTLTDYQARIEFELQMLHVPGEESKVMTGEWGEVIKDLLRQERFGSQLNRKGFFKGDIAAITERFTAPEQKMKAIYEMVQQQMKWNGKYGIYTTGTLRKAFDNRTGSAAEVNLLLTAMLQEAGLDAAPVLVSTREHGKVYKGTPMLNKFNYVVAHVNLNGKSVLLDATDPLLPAGMLPMRSLNGEGRLIKAGTDQWIALKPSDKYQRVYTGNLTINESGQIEGDATEVSSGYRALYLRKEVKEEGESGYTEKLNKEVGIYKFSNPVFKNLKEPESPLELNYKILASGGGQAQEMIYLNPMLGQGESENPFKLEQRAYPVDFAFPISETFICRFTIPDNYELDDAPQNVKVSLPNQSGSFMYMVEKQGNVVEVLSKIDITKPVYYAAEYPQLKELYARIVAKHAEQIVLKRK</sequence>
<feature type="domain" description="DUF3857" evidence="3">
    <location>
        <begin position="70"/>
        <end position="227"/>
    </location>
</feature>
<dbReference type="EMBL" id="PJMU01000003">
    <property type="protein sequence ID" value="PKV63432.1"/>
    <property type="molecule type" value="Genomic_DNA"/>
</dbReference>
<feature type="chain" id="PRO_5014897904" evidence="1">
    <location>
        <begin position="23"/>
        <end position="645"/>
    </location>
</feature>
<dbReference type="Gene3D" id="2.60.120.1130">
    <property type="match status" value="1"/>
</dbReference>
<feature type="domain" description="Transglutaminase-like" evidence="2">
    <location>
        <begin position="295"/>
        <end position="390"/>
    </location>
</feature>
<dbReference type="Proteomes" id="UP000233782">
    <property type="component" value="Unassembled WGS sequence"/>
</dbReference>
<dbReference type="AlphaFoldDB" id="A0A2N3U9L4"/>